<dbReference type="GO" id="GO:0008168">
    <property type="term" value="F:methyltransferase activity"/>
    <property type="evidence" value="ECO:0007669"/>
    <property type="project" value="UniProtKB-KW"/>
</dbReference>
<name>A0ABR6XHT8_9BURK</name>
<evidence type="ECO:0000313" key="4">
    <source>
        <dbReference type="EMBL" id="MBC3812480.1"/>
    </source>
</evidence>
<keyword evidence="4" id="KW-0808">Transferase</keyword>
<dbReference type="Gene3D" id="3.40.50.11090">
    <property type="match status" value="1"/>
</dbReference>
<dbReference type="EMBL" id="JACOFT010000005">
    <property type="protein sequence ID" value="MBC3812480.1"/>
    <property type="molecule type" value="Genomic_DNA"/>
</dbReference>
<dbReference type="SUPFAM" id="SSF53756">
    <property type="entry name" value="UDP-Glycosyltransferase/glycogen phosphorylase"/>
    <property type="match status" value="1"/>
</dbReference>
<dbReference type="InterPro" id="IPR055050">
    <property type="entry name" value="WsaF_C"/>
</dbReference>
<evidence type="ECO:0000256" key="1">
    <source>
        <dbReference type="SAM" id="Coils"/>
    </source>
</evidence>
<dbReference type="Pfam" id="PF22772">
    <property type="entry name" value="WsaF_C"/>
    <property type="match status" value="1"/>
</dbReference>
<dbReference type="PANTHER" id="PTHR43861">
    <property type="entry name" value="TRANS-ACONITATE 2-METHYLTRANSFERASE-RELATED"/>
    <property type="match status" value="1"/>
</dbReference>
<accession>A0ABR6XHT8</accession>
<feature type="region of interest" description="Disordered" evidence="2">
    <location>
        <begin position="727"/>
        <end position="747"/>
    </location>
</feature>
<reference evidence="4 5" key="1">
    <citation type="submission" date="2020-08" db="EMBL/GenBank/DDBJ databases">
        <title>Novel species isolated from subtropical streams in China.</title>
        <authorList>
            <person name="Lu H."/>
        </authorList>
    </citation>
    <scope>NUCLEOTIDE SEQUENCE [LARGE SCALE GENOMIC DNA]</scope>
    <source>
        <strain evidence="4 5">CCTCC AB 2015119</strain>
    </source>
</reference>
<evidence type="ECO:0000256" key="2">
    <source>
        <dbReference type="SAM" id="MobiDB-lite"/>
    </source>
</evidence>
<feature type="coiled-coil region" evidence="1">
    <location>
        <begin position="243"/>
        <end position="309"/>
    </location>
</feature>
<dbReference type="CDD" id="cd02440">
    <property type="entry name" value="AdoMet_MTases"/>
    <property type="match status" value="1"/>
</dbReference>
<comment type="caution">
    <text evidence="4">The sequence shown here is derived from an EMBL/GenBank/DDBJ whole genome shotgun (WGS) entry which is preliminary data.</text>
</comment>
<dbReference type="InterPro" id="IPR029063">
    <property type="entry name" value="SAM-dependent_MTases_sf"/>
</dbReference>
<keyword evidence="4" id="KW-0489">Methyltransferase</keyword>
<keyword evidence="5" id="KW-1185">Reference proteome</keyword>
<dbReference type="Gene3D" id="3.40.50.2000">
    <property type="entry name" value="Glycogen Phosphorylase B"/>
    <property type="match status" value="1"/>
</dbReference>
<evidence type="ECO:0000313" key="5">
    <source>
        <dbReference type="Proteomes" id="UP000637632"/>
    </source>
</evidence>
<dbReference type="RefSeq" id="WP_190480268.1">
    <property type="nucleotide sequence ID" value="NZ_JACOFT010000005.1"/>
</dbReference>
<dbReference type="Pfam" id="PF05045">
    <property type="entry name" value="RgpF"/>
    <property type="match status" value="1"/>
</dbReference>
<evidence type="ECO:0000259" key="3">
    <source>
        <dbReference type="Pfam" id="PF22772"/>
    </source>
</evidence>
<protein>
    <submittedName>
        <fullName evidence="4">Methyltransferase domain-containing protein</fullName>
    </submittedName>
</protein>
<dbReference type="InterPro" id="IPR007739">
    <property type="entry name" value="RgpF"/>
</dbReference>
<sequence length="1205" mass="136952">MNQYEYQFDVESEGIASRVVRLAGMDKRVLELGCYSGHMSKILVDRGCEVVGLEMDAEAAEAARKICSQVYEVDLDDDQWVALLKDQPKFDVVIAADVLEHLRDPGKCLSRVRSLMSENATLIVSTPNIAHGGVIASLMQGSFQYRDTGLLDRTHVHFFTEQSLRDILKEQGFVVGHFDSVEAGADHPEFSEYWNQLTPELRDTILRMPNAMAFQFVVSATKRNTSVDAATLYETQRQFEITKRSIRALQDQAQAQIAAIQEEAQRHIILVEQRADTLEAHLRVIETQLRTTEQQLDADRRQLADLKNDTAQQQALIHEQMDVIESQHKSLESQRILVEEKISALAQLNAELQNTQQILHSVVNSSSWKLTSPFRFLARKIPQKPRWFLHVWLHRFYVVGKILLTKPISGWAEVARARQQAQATPPAVAAGPHFSPPVDDHSVAMPLQYDIAPWESTPSLAVVCHMYYPDLAEEFANYFSNILFPFDLYITTDTAEKKAIIDTFFSDWTKGKVEVRIAQNRGRDIAPKLISCRDVYDNYEYILHMHTKKSPHRGHENGWRSFLLDTLIGTPKTVDSVFEAFRTNPRLGMIAPQHLEDIRPYVGWGWNFEIARQFGQRLSIPLSLDGAVDFPSGSMFWARSAALKPLLDINLTFEDFPVEAGQIDGTLGHVIERFYFLCAEKAGFEWMKIALKPMHPQFADRVLDIKSREQLQQYMKQHTQNLLETHENAEPVRSGTAPAVTRSQKSQYSRAFQKSGYRASMSLSQFTEQAALLASGQESEIDFDEKFYLEVNPDVAQQVKIGAAPCGYVHYCLSGQFEGRLWSDRQLTRQFRQRPRLAQGFATPVNLRASPVYGPDLHALPESDKPFLLIFFSHLQDDLFFAGYTEFFKDFLPVFEAFNRVVLSVATPHFNPKLAARYSDKIEVIHDAELSRLQVRPNVIVSFNSELLLKARDIFGDLARTIYYCQDFEAGFFPMGTSYVRSEMAIASSHNIIVSSALLKKFLQHRGLLTEQQNVYVTTPGIEVVEVVPEKSKRIFFYFRPEQFNARNLPEMLMEAVEQFCVKHTGYELYLLGSVDTCLSYSLNGNQIFVISKLSKDEYVNFLKTCDAAVSMIYSAHPGVIAFQTAASGIPTVTNVFDNRDAEFLQSVSANMVPFDPVRERLLDRLEVALAMPKGTPSFNRDLYQTMESVSLAQYVDAVLHSERS</sequence>
<dbReference type="Proteomes" id="UP000637632">
    <property type="component" value="Unassembled WGS sequence"/>
</dbReference>
<dbReference type="Pfam" id="PF13489">
    <property type="entry name" value="Methyltransf_23"/>
    <property type="match status" value="1"/>
</dbReference>
<proteinExistence type="predicted"/>
<dbReference type="GO" id="GO:0032259">
    <property type="term" value="P:methylation"/>
    <property type="evidence" value="ECO:0007669"/>
    <property type="project" value="UniProtKB-KW"/>
</dbReference>
<gene>
    <name evidence="4" type="ORF">H8K26_13620</name>
</gene>
<dbReference type="Gene3D" id="3.40.50.150">
    <property type="entry name" value="Vaccinia Virus protein VP39"/>
    <property type="match status" value="1"/>
</dbReference>
<keyword evidence="1" id="KW-0175">Coiled coil</keyword>
<feature type="domain" description="WsaF C-terminal" evidence="3">
    <location>
        <begin position="1033"/>
        <end position="1166"/>
    </location>
</feature>
<organism evidence="4 5">
    <name type="scientific">Undibacterium aquatile</name>
    <dbReference type="NCBI Taxonomy" id="1537398"/>
    <lineage>
        <taxon>Bacteria</taxon>
        <taxon>Pseudomonadati</taxon>
        <taxon>Pseudomonadota</taxon>
        <taxon>Betaproteobacteria</taxon>
        <taxon>Burkholderiales</taxon>
        <taxon>Oxalobacteraceae</taxon>
        <taxon>Undibacterium</taxon>
    </lineage>
</organism>
<dbReference type="SUPFAM" id="SSF53335">
    <property type="entry name" value="S-adenosyl-L-methionine-dependent methyltransferases"/>
    <property type="match status" value="1"/>
</dbReference>